<proteinExistence type="predicted"/>
<name>A0AC35FL98_9BILA</name>
<dbReference type="WBParaSite" id="PS1159_v2.g1874.t1">
    <property type="protein sequence ID" value="PS1159_v2.g1874.t1"/>
    <property type="gene ID" value="PS1159_v2.g1874"/>
</dbReference>
<evidence type="ECO:0000313" key="2">
    <source>
        <dbReference type="WBParaSite" id="PS1159_v2.g1874.t1"/>
    </source>
</evidence>
<protein>
    <submittedName>
        <fullName evidence="2">Tyrosine-protein kinase</fullName>
    </submittedName>
</protein>
<dbReference type="Proteomes" id="UP000887580">
    <property type="component" value="Unplaced"/>
</dbReference>
<accession>A0AC35FL98</accession>
<evidence type="ECO:0000313" key="1">
    <source>
        <dbReference type="Proteomes" id="UP000887580"/>
    </source>
</evidence>
<reference evidence="2" key="1">
    <citation type="submission" date="2022-11" db="UniProtKB">
        <authorList>
            <consortium name="WormBaseParasite"/>
        </authorList>
    </citation>
    <scope>IDENTIFICATION</scope>
</reference>
<sequence>MTSVSKKKAKSDMSKESICSKKPGAASKSSLSKESLTAFANVSVQSKKAQPQHMKTAMSVSGKVNNKEKDNNNNEYDESMLKVMGKALTHNHWFHGLMPRDEIEYLLKNEGDFLLRKTEVEKKPRYAISVHRKGAIKHILLNYKDGLWYMRDCKKATLTDLINTHVNDKIPVMGDGTLLIKGVPRPEFYILHEHLELKKKLGSGAFGECKKATLTDLINTHVNDKIPVMGDGAFFLHKNISLSYCFKFQVFIGTWKKSDAETLDVAVKKLKGMMHKKEKNEFVKEAKLMRRFDHKNVVKVYGVAPQEEPMMIILEFASG</sequence>
<organism evidence="1 2">
    <name type="scientific">Panagrolaimus sp. PS1159</name>
    <dbReference type="NCBI Taxonomy" id="55785"/>
    <lineage>
        <taxon>Eukaryota</taxon>
        <taxon>Metazoa</taxon>
        <taxon>Ecdysozoa</taxon>
        <taxon>Nematoda</taxon>
        <taxon>Chromadorea</taxon>
        <taxon>Rhabditida</taxon>
        <taxon>Tylenchina</taxon>
        <taxon>Panagrolaimomorpha</taxon>
        <taxon>Panagrolaimoidea</taxon>
        <taxon>Panagrolaimidae</taxon>
        <taxon>Panagrolaimus</taxon>
    </lineage>
</organism>